<keyword evidence="1" id="KW-0812">Transmembrane</keyword>
<accession>A0A146G242</accession>
<dbReference type="Proteomes" id="UP000076023">
    <property type="component" value="Unassembled WGS sequence"/>
</dbReference>
<organism evidence="2 3">
    <name type="scientific">Terrimicrobium sacchariphilum</name>
    <dbReference type="NCBI Taxonomy" id="690879"/>
    <lineage>
        <taxon>Bacteria</taxon>
        <taxon>Pseudomonadati</taxon>
        <taxon>Verrucomicrobiota</taxon>
        <taxon>Terrimicrobiia</taxon>
        <taxon>Terrimicrobiales</taxon>
        <taxon>Terrimicrobiaceae</taxon>
        <taxon>Terrimicrobium</taxon>
    </lineage>
</organism>
<feature type="transmembrane region" description="Helical" evidence="1">
    <location>
        <begin position="135"/>
        <end position="152"/>
    </location>
</feature>
<feature type="transmembrane region" description="Helical" evidence="1">
    <location>
        <begin position="54"/>
        <end position="82"/>
    </location>
</feature>
<dbReference type="STRING" id="690879.TSACC_2125"/>
<dbReference type="OrthoDB" id="9800207at2"/>
<dbReference type="RefSeq" id="WP_075077616.1">
    <property type="nucleotide sequence ID" value="NZ_BDCO01000002.1"/>
</dbReference>
<dbReference type="AlphaFoldDB" id="A0A146G242"/>
<dbReference type="EMBL" id="BDCO01000002">
    <property type="protein sequence ID" value="GAT31731.1"/>
    <property type="molecule type" value="Genomic_DNA"/>
</dbReference>
<evidence type="ECO:0000313" key="2">
    <source>
        <dbReference type="EMBL" id="GAT31731.1"/>
    </source>
</evidence>
<proteinExistence type="predicted"/>
<protein>
    <submittedName>
        <fullName evidence="2">Paraquat-inducible protein A</fullName>
    </submittedName>
</protein>
<sequence>MTDETRLSMARSLVVAGLILYIPANILPVMTITITGQVEPLTIMGGVEELYDSGLMPVAAVVFLASIVVPFLKLAVLSWILLLHGSSELRRQRTTMYRILHQVGSWSMIDIFLLSVLTAVGQLGILASVKAEPGGLFFAAVLLCTLFAAEIYHPSLIWKDRRTT</sequence>
<evidence type="ECO:0000256" key="1">
    <source>
        <dbReference type="SAM" id="Phobius"/>
    </source>
</evidence>
<reference evidence="3" key="1">
    <citation type="journal article" date="2017" name="Genome Announc.">
        <title>Draft Genome Sequence of Terrimicrobium sacchariphilum NM-5T, a Facultative Anaerobic Soil Bacterium of the Class Spartobacteria.</title>
        <authorList>
            <person name="Qiu Y.L."/>
            <person name="Tourlousse D.M."/>
            <person name="Matsuura N."/>
            <person name="Ohashi A."/>
            <person name="Sekiguchi Y."/>
        </authorList>
    </citation>
    <scope>NUCLEOTIDE SEQUENCE [LARGE SCALE GENOMIC DNA]</scope>
    <source>
        <strain evidence="3">NM-5</strain>
    </source>
</reference>
<feature type="transmembrane region" description="Helical" evidence="1">
    <location>
        <begin position="12"/>
        <end position="34"/>
    </location>
</feature>
<comment type="caution">
    <text evidence="2">The sequence shown here is derived from an EMBL/GenBank/DDBJ whole genome shotgun (WGS) entry which is preliminary data.</text>
</comment>
<dbReference type="InterPro" id="IPR007498">
    <property type="entry name" value="PqiA-like"/>
</dbReference>
<keyword evidence="1" id="KW-1133">Transmembrane helix</keyword>
<name>A0A146G242_TERSA</name>
<feature type="transmembrane region" description="Helical" evidence="1">
    <location>
        <begin position="103"/>
        <end position="129"/>
    </location>
</feature>
<keyword evidence="3" id="KW-1185">Reference proteome</keyword>
<gene>
    <name evidence="2" type="ORF">TSACC_2125</name>
</gene>
<keyword evidence="1" id="KW-0472">Membrane</keyword>
<dbReference type="InParanoid" id="A0A146G242"/>
<dbReference type="Pfam" id="PF04403">
    <property type="entry name" value="PqiA"/>
    <property type="match status" value="1"/>
</dbReference>
<evidence type="ECO:0000313" key="3">
    <source>
        <dbReference type="Proteomes" id="UP000076023"/>
    </source>
</evidence>